<reference evidence="1 2" key="1">
    <citation type="submission" date="2024-05" db="EMBL/GenBank/DDBJ databases">
        <title>Genome sequencing and assembly of Indian major carp, Cirrhinus mrigala (Hamilton, 1822).</title>
        <authorList>
            <person name="Mohindra V."/>
            <person name="Chowdhury L.M."/>
            <person name="Lal K."/>
            <person name="Jena J.K."/>
        </authorList>
    </citation>
    <scope>NUCLEOTIDE SEQUENCE [LARGE SCALE GENOMIC DNA]</scope>
    <source>
        <strain evidence="1">CM1030</strain>
        <tissue evidence="1">Blood</tissue>
    </source>
</reference>
<evidence type="ECO:0000313" key="2">
    <source>
        <dbReference type="Proteomes" id="UP001529510"/>
    </source>
</evidence>
<protein>
    <submittedName>
        <fullName evidence="1">Uncharacterized protein</fullName>
    </submittedName>
</protein>
<dbReference type="EMBL" id="JAMKFB020000008">
    <property type="protein sequence ID" value="KAL0187215.1"/>
    <property type="molecule type" value="Genomic_DNA"/>
</dbReference>
<evidence type="ECO:0000313" key="1">
    <source>
        <dbReference type="EMBL" id="KAL0187215.1"/>
    </source>
</evidence>
<accession>A0ABD0QLV9</accession>
<dbReference type="AlphaFoldDB" id="A0ABD0QLV9"/>
<name>A0ABD0QLV9_CIRMR</name>
<sequence length="112" mass="12149">LRRHALKHALLESRILFEEAAAHLNCFPLRSFYFRVRGRCDELSDITHPVCLPMDSSQYGLDLLLCSIGGRARASEADVNAELTAPAAESQSVADAEIAAALQQAAKEIGVV</sequence>
<comment type="caution">
    <text evidence="1">The sequence shown here is derived from an EMBL/GenBank/DDBJ whole genome shotgun (WGS) entry which is preliminary data.</text>
</comment>
<feature type="non-terminal residue" evidence="1">
    <location>
        <position position="1"/>
    </location>
</feature>
<gene>
    <name evidence="1" type="ORF">M9458_018885</name>
</gene>
<dbReference type="Proteomes" id="UP001529510">
    <property type="component" value="Unassembled WGS sequence"/>
</dbReference>
<keyword evidence="2" id="KW-1185">Reference proteome</keyword>
<organism evidence="1 2">
    <name type="scientific">Cirrhinus mrigala</name>
    <name type="common">Mrigala</name>
    <dbReference type="NCBI Taxonomy" id="683832"/>
    <lineage>
        <taxon>Eukaryota</taxon>
        <taxon>Metazoa</taxon>
        <taxon>Chordata</taxon>
        <taxon>Craniata</taxon>
        <taxon>Vertebrata</taxon>
        <taxon>Euteleostomi</taxon>
        <taxon>Actinopterygii</taxon>
        <taxon>Neopterygii</taxon>
        <taxon>Teleostei</taxon>
        <taxon>Ostariophysi</taxon>
        <taxon>Cypriniformes</taxon>
        <taxon>Cyprinidae</taxon>
        <taxon>Labeoninae</taxon>
        <taxon>Labeonini</taxon>
        <taxon>Cirrhinus</taxon>
    </lineage>
</organism>
<proteinExistence type="predicted"/>
<feature type="non-terminal residue" evidence="1">
    <location>
        <position position="112"/>
    </location>
</feature>